<evidence type="ECO:0000313" key="12">
    <source>
        <dbReference type="Proteomes" id="UP000001052"/>
    </source>
</evidence>
<dbReference type="InterPro" id="IPR000774">
    <property type="entry name" value="PPIase_FKBP_N"/>
</dbReference>
<evidence type="ECO:0000256" key="1">
    <source>
        <dbReference type="ARBA" id="ARBA00000971"/>
    </source>
</evidence>
<organism evidence="11 12">
    <name type="scientific">Desulfohalobium retbaense (strain ATCC 49708 / DSM 5692 / JCM 16813 / HR100)</name>
    <dbReference type="NCBI Taxonomy" id="485915"/>
    <lineage>
        <taxon>Bacteria</taxon>
        <taxon>Pseudomonadati</taxon>
        <taxon>Thermodesulfobacteriota</taxon>
        <taxon>Desulfovibrionia</taxon>
        <taxon>Desulfovibrionales</taxon>
        <taxon>Desulfohalobiaceae</taxon>
        <taxon>Desulfohalobium</taxon>
    </lineage>
</organism>
<dbReference type="PANTHER" id="PTHR43811:SF19">
    <property type="entry name" value="39 KDA FK506-BINDING NUCLEAR PROTEIN"/>
    <property type="match status" value="1"/>
</dbReference>
<dbReference type="FunFam" id="3.10.50.40:FF:000045">
    <property type="entry name" value="Peptidyl-prolyl cis-trans isomerase"/>
    <property type="match status" value="1"/>
</dbReference>
<dbReference type="AlphaFoldDB" id="C8X2G9"/>
<dbReference type="Proteomes" id="UP000001052">
    <property type="component" value="Chromosome"/>
</dbReference>
<keyword evidence="5 6" id="KW-0413">Isomerase</keyword>
<dbReference type="InterPro" id="IPR046357">
    <property type="entry name" value="PPIase_dom_sf"/>
</dbReference>
<feature type="chain" id="PRO_5002994239" description="Peptidyl-prolyl cis-trans isomerase" evidence="9">
    <location>
        <begin position="24"/>
        <end position="253"/>
    </location>
</feature>
<dbReference type="STRING" id="485915.Dret_1328"/>
<dbReference type="PROSITE" id="PS50059">
    <property type="entry name" value="FKBP_PPIASE"/>
    <property type="match status" value="1"/>
</dbReference>
<dbReference type="InterPro" id="IPR001179">
    <property type="entry name" value="PPIase_FKBP_dom"/>
</dbReference>
<dbReference type="GO" id="GO:0003755">
    <property type="term" value="F:peptidyl-prolyl cis-trans isomerase activity"/>
    <property type="evidence" value="ECO:0007669"/>
    <property type="project" value="UniProtKB-UniRule"/>
</dbReference>
<keyword evidence="8" id="KW-0175">Coiled coil</keyword>
<evidence type="ECO:0000313" key="11">
    <source>
        <dbReference type="EMBL" id="ACV68616.1"/>
    </source>
</evidence>
<keyword evidence="4 6" id="KW-0697">Rotamase</keyword>
<feature type="coiled-coil region" evidence="8">
    <location>
        <begin position="93"/>
        <end position="126"/>
    </location>
</feature>
<dbReference type="PANTHER" id="PTHR43811">
    <property type="entry name" value="FKBP-TYPE PEPTIDYL-PROLYL CIS-TRANS ISOMERASE FKPA"/>
    <property type="match status" value="1"/>
</dbReference>
<comment type="catalytic activity">
    <reaction evidence="1 6 7">
        <text>[protein]-peptidylproline (omega=180) = [protein]-peptidylproline (omega=0)</text>
        <dbReference type="Rhea" id="RHEA:16237"/>
        <dbReference type="Rhea" id="RHEA-COMP:10747"/>
        <dbReference type="Rhea" id="RHEA-COMP:10748"/>
        <dbReference type="ChEBI" id="CHEBI:83833"/>
        <dbReference type="ChEBI" id="CHEBI:83834"/>
        <dbReference type="EC" id="5.2.1.8"/>
    </reaction>
</comment>
<gene>
    <name evidence="11" type="ordered locus">Dret_1328</name>
</gene>
<proteinExistence type="inferred from homology"/>
<evidence type="ECO:0000256" key="5">
    <source>
        <dbReference type="ARBA" id="ARBA00023235"/>
    </source>
</evidence>
<name>C8X2G9_DESRD</name>
<keyword evidence="3 9" id="KW-0732">Signal</keyword>
<dbReference type="SUPFAM" id="SSF54534">
    <property type="entry name" value="FKBP-like"/>
    <property type="match status" value="1"/>
</dbReference>
<evidence type="ECO:0000256" key="8">
    <source>
        <dbReference type="SAM" id="Coils"/>
    </source>
</evidence>
<dbReference type="Pfam" id="PF01346">
    <property type="entry name" value="FKBP_N"/>
    <property type="match status" value="1"/>
</dbReference>
<evidence type="ECO:0000256" key="2">
    <source>
        <dbReference type="ARBA" id="ARBA00006577"/>
    </source>
</evidence>
<feature type="domain" description="PPIase FKBP-type" evidence="10">
    <location>
        <begin position="155"/>
        <end position="241"/>
    </location>
</feature>
<dbReference type="RefSeq" id="WP_015751763.1">
    <property type="nucleotide sequence ID" value="NC_013223.1"/>
</dbReference>
<dbReference type="Gene3D" id="3.10.50.40">
    <property type="match status" value="1"/>
</dbReference>
<dbReference type="EC" id="5.2.1.8" evidence="7"/>
<dbReference type="NCBIfam" id="NF008602">
    <property type="entry name" value="PRK11570.1"/>
    <property type="match status" value="1"/>
</dbReference>
<dbReference type="Gene3D" id="1.10.287.460">
    <property type="entry name" value="Peptidyl-prolyl cis-trans isomerase, FKBP-type, N-terminal domain"/>
    <property type="match status" value="1"/>
</dbReference>
<sequence>MQRWLMLCLVGGVVFLAACQQSAQETPQETTESAAVTLDTDQDKVSYGLGMDIGNKLKSQEFDLDPDLAAQGLKDALSGNETLMTPEEVQQSLQALQQRLLQEQQKKQQETAAKNAEAGRAFLEANKAKEGVQTTESGLQYKVVEKGDGPQPDADDVVTVHYTGKLVNGTVFDSSRERGKPATFPVNGVIPGWTEALQMMHEGAQWQVVLPADLAYGARQAGPQIGPNSTLVFDVELLEVQKKDTEANATAQQ</sequence>
<evidence type="ECO:0000256" key="4">
    <source>
        <dbReference type="ARBA" id="ARBA00023110"/>
    </source>
</evidence>
<dbReference type="PROSITE" id="PS51257">
    <property type="entry name" value="PROKAR_LIPOPROTEIN"/>
    <property type="match status" value="1"/>
</dbReference>
<dbReference type="OrthoDB" id="9812109at2"/>
<dbReference type="EMBL" id="CP001734">
    <property type="protein sequence ID" value="ACV68616.1"/>
    <property type="molecule type" value="Genomic_DNA"/>
</dbReference>
<keyword evidence="12" id="KW-1185">Reference proteome</keyword>
<comment type="similarity">
    <text evidence="2 7">Belongs to the FKBP-type PPIase family.</text>
</comment>
<evidence type="ECO:0000256" key="7">
    <source>
        <dbReference type="RuleBase" id="RU003915"/>
    </source>
</evidence>
<feature type="signal peptide" evidence="9">
    <location>
        <begin position="1"/>
        <end position="23"/>
    </location>
</feature>
<evidence type="ECO:0000259" key="10">
    <source>
        <dbReference type="PROSITE" id="PS50059"/>
    </source>
</evidence>
<evidence type="ECO:0000256" key="9">
    <source>
        <dbReference type="SAM" id="SignalP"/>
    </source>
</evidence>
<dbReference type="Pfam" id="PF00254">
    <property type="entry name" value="FKBP_C"/>
    <property type="match status" value="1"/>
</dbReference>
<protein>
    <recommendedName>
        <fullName evidence="7">Peptidyl-prolyl cis-trans isomerase</fullName>
        <ecNumber evidence="7">5.2.1.8</ecNumber>
    </recommendedName>
</protein>
<reference evidence="11 12" key="2">
    <citation type="journal article" date="2010" name="Stand. Genomic Sci.">
        <title>Complete genome sequence of Desulfohalobium retbaense type strain (HR(100)).</title>
        <authorList>
            <person name="Spring S."/>
            <person name="Nolan M."/>
            <person name="Lapidus A."/>
            <person name="Glavina Del Rio T."/>
            <person name="Copeland A."/>
            <person name="Tice H."/>
            <person name="Cheng J.F."/>
            <person name="Lucas S."/>
            <person name="Land M."/>
            <person name="Chen F."/>
            <person name="Bruce D."/>
            <person name="Goodwin L."/>
            <person name="Pitluck S."/>
            <person name="Ivanova N."/>
            <person name="Mavromatis K."/>
            <person name="Mikhailova N."/>
            <person name="Pati A."/>
            <person name="Chen A."/>
            <person name="Palaniappan K."/>
            <person name="Hauser L."/>
            <person name="Chang Y.J."/>
            <person name="Jeffries C.D."/>
            <person name="Munk C."/>
            <person name="Kiss H."/>
            <person name="Chain P."/>
            <person name="Han C."/>
            <person name="Brettin T."/>
            <person name="Detter J.C."/>
            <person name="Schuler E."/>
            <person name="Goker M."/>
            <person name="Rohde M."/>
            <person name="Bristow J."/>
            <person name="Eisen J.A."/>
            <person name="Markowitz V."/>
            <person name="Hugenholtz P."/>
            <person name="Kyrpides N.C."/>
            <person name="Klenk H.P."/>
        </authorList>
    </citation>
    <scope>NUCLEOTIDE SEQUENCE [LARGE SCALE GENOMIC DNA]</scope>
    <source>
        <strain evidence="11 12">DSM 5692</strain>
    </source>
</reference>
<dbReference type="InterPro" id="IPR036944">
    <property type="entry name" value="PPIase_FKBP_N_sf"/>
</dbReference>
<dbReference type="KEGG" id="drt:Dret_1328"/>
<accession>C8X2G9</accession>
<dbReference type="GO" id="GO:0006457">
    <property type="term" value="P:protein folding"/>
    <property type="evidence" value="ECO:0007669"/>
    <property type="project" value="InterPro"/>
</dbReference>
<evidence type="ECO:0000256" key="3">
    <source>
        <dbReference type="ARBA" id="ARBA00022729"/>
    </source>
</evidence>
<reference evidence="12" key="1">
    <citation type="submission" date="2009-09" db="EMBL/GenBank/DDBJ databases">
        <title>The complete chromosome of Desulfohalobium retbaense DSM 5692.</title>
        <authorList>
            <consortium name="US DOE Joint Genome Institute (JGI-PGF)"/>
            <person name="Lucas S."/>
            <person name="Copeland A."/>
            <person name="Lapidus A."/>
            <person name="Glavina del Rio T."/>
            <person name="Dalin E."/>
            <person name="Tice H."/>
            <person name="Bruce D."/>
            <person name="Goodwin L."/>
            <person name="Pitluck S."/>
            <person name="Kyrpides N."/>
            <person name="Mavromatis K."/>
            <person name="Ivanova N."/>
            <person name="Mikhailova N."/>
            <person name="Munk A.C."/>
            <person name="Brettin T."/>
            <person name="Detter J.C."/>
            <person name="Han C."/>
            <person name="Tapia R."/>
            <person name="Larimer F."/>
            <person name="Land M."/>
            <person name="Hauser L."/>
            <person name="Markowitz V."/>
            <person name="Cheng J.-F."/>
            <person name="Hugenholtz P."/>
            <person name="Woyke T."/>
            <person name="Wu D."/>
            <person name="Spring S."/>
            <person name="Klenk H.-P."/>
            <person name="Eisen J.A."/>
        </authorList>
    </citation>
    <scope>NUCLEOTIDE SEQUENCE [LARGE SCALE GENOMIC DNA]</scope>
    <source>
        <strain evidence="12">DSM 5692</strain>
    </source>
</reference>
<dbReference type="eggNOG" id="COG0545">
    <property type="taxonomic scope" value="Bacteria"/>
</dbReference>
<evidence type="ECO:0000256" key="6">
    <source>
        <dbReference type="PROSITE-ProRule" id="PRU00277"/>
    </source>
</evidence>
<dbReference type="HOGENOM" id="CLU_013615_0_1_7"/>